<comment type="caution">
    <text evidence="2">The sequence shown here is derived from an EMBL/GenBank/DDBJ whole genome shotgun (WGS) entry which is preliminary data.</text>
</comment>
<name>A0A4Q9GQN5_9MICO</name>
<accession>A0A4Q9GQN5</accession>
<evidence type="ECO:0000313" key="2">
    <source>
        <dbReference type="EMBL" id="TBN57196.1"/>
    </source>
</evidence>
<dbReference type="EMBL" id="SISG01000001">
    <property type="protein sequence ID" value="TBN57196.1"/>
    <property type="molecule type" value="Genomic_DNA"/>
</dbReference>
<dbReference type="PROSITE" id="PS51257">
    <property type="entry name" value="PROKAR_LIPOPROTEIN"/>
    <property type="match status" value="1"/>
</dbReference>
<dbReference type="InterPro" id="IPR050490">
    <property type="entry name" value="Bact_solute-bd_prot1"/>
</dbReference>
<evidence type="ECO:0000313" key="3">
    <source>
        <dbReference type="Proteomes" id="UP000294194"/>
    </source>
</evidence>
<gene>
    <name evidence="2" type="ORF">EYE40_07170</name>
</gene>
<organism evidence="2 3">
    <name type="scientific">Glaciihabitans arcticus</name>
    <dbReference type="NCBI Taxonomy" id="2668039"/>
    <lineage>
        <taxon>Bacteria</taxon>
        <taxon>Bacillati</taxon>
        <taxon>Actinomycetota</taxon>
        <taxon>Actinomycetes</taxon>
        <taxon>Micrococcales</taxon>
        <taxon>Microbacteriaceae</taxon>
        <taxon>Glaciihabitans</taxon>
    </lineage>
</organism>
<sequence>MRSAKLLTAAGLLASASLVLAGCSAPAPENVELRMTVWTANEDQLALFDTIADEYIAEHPEVKSITFDPLPFEDYTTTLTTQIAGGKAPDLAWILENAAPDFVSSGALADIEETLEGTEGYEFDDLNDAATALWVKDDKLIAYPFSTSPFVVFANDDLLAEAGLPSSAEIKASGWDWEAVAEAGATVNAKTGKAGFVIRDFDYTTWDNLASVWMGWGAKPWSEDGATCEFDSTEMADAFEFLHTAAFEQKSMPGPGTTADFFAGEAAFTVTQISRASLLAEGGYTWNLLPLPEGPEGEYSMVGQAGIGVMKQGKNAEVAAQFLAFFSNPENSERLAQWFPPARDSQLNSDTLAAANPVLSAEQIEDVVVPGIATGVTRPSHTDSAEIGQTVRAALDAIWTADADIPAVLADVCTAIDPLLEK</sequence>
<feature type="signal peptide" evidence="1">
    <location>
        <begin position="1"/>
        <end position="21"/>
    </location>
</feature>
<dbReference type="PANTHER" id="PTHR43649">
    <property type="entry name" value="ARABINOSE-BINDING PROTEIN-RELATED"/>
    <property type="match status" value="1"/>
</dbReference>
<dbReference type="SUPFAM" id="SSF53850">
    <property type="entry name" value="Periplasmic binding protein-like II"/>
    <property type="match status" value="1"/>
</dbReference>
<proteinExistence type="predicted"/>
<feature type="chain" id="PRO_5039496890" evidence="1">
    <location>
        <begin position="22"/>
        <end position="422"/>
    </location>
</feature>
<protein>
    <submittedName>
        <fullName evidence="2">Extracellular solute-binding protein</fullName>
    </submittedName>
</protein>
<keyword evidence="3" id="KW-1185">Reference proteome</keyword>
<reference evidence="3" key="1">
    <citation type="submission" date="2019-02" db="EMBL/GenBank/DDBJ databases">
        <title>Glaciihabitans arcticus sp. nov., a psychrotolerant bacterium isolated from polar soil.</title>
        <authorList>
            <person name="Dahal R.H."/>
        </authorList>
    </citation>
    <scope>NUCLEOTIDE SEQUENCE [LARGE SCALE GENOMIC DNA]</scope>
    <source>
        <strain evidence="3">RP-3-7</strain>
    </source>
</reference>
<dbReference type="Gene3D" id="3.40.190.10">
    <property type="entry name" value="Periplasmic binding protein-like II"/>
    <property type="match status" value="1"/>
</dbReference>
<keyword evidence="1" id="KW-0732">Signal</keyword>
<evidence type="ECO:0000256" key="1">
    <source>
        <dbReference type="SAM" id="SignalP"/>
    </source>
</evidence>
<dbReference type="Proteomes" id="UP000294194">
    <property type="component" value="Unassembled WGS sequence"/>
</dbReference>
<dbReference type="Pfam" id="PF13416">
    <property type="entry name" value="SBP_bac_8"/>
    <property type="match status" value="1"/>
</dbReference>
<dbReference type="PANTHER" id="PTHR43649:SF12">
    <property type="entry name" value="DIACETYLCHITOBIOSE BINDING PROTEIN DASA"/>
    <property type="match status" value="1"/>
</dbReference>
<dbReference type="InterPro" id="IPR006059">
    <property type="entry name" value="SBP"/>
</dbReference>
<dbReference type="AlphaFoldDB" id="A0A4Q9GQN5"/>